<feature type="compositionally biased region" description="Pro residues" evidence="1">
    <location>
        <begin position="142"/>
        <end position="159"/>
    </location>
</feature>
<keyword evidence="4" id="KW-1185">Reference proteome</keyword>
<evidence type="ECO:0000313" key="4">
    <source>
        <dbReference type="Proteomes" id="UP000608024"/>
    </source>
</evidence>
<keyword evidence="2" id="KW-0732">Signal</keyword>
<feature type="chain" id="PRO_5039379214" evidence="2">
    <location>
        <begin position="22"/>
        <end position="186"/>
    </location>
</feature>
<dbReference type="RefSeq" id="WP_190135701.1">
    <property type="nucleotide sequence ID" value="NZ_BNBT01000023.1"/>
</dbReference>
<evidence type="ECO:0000256" key="2">
    <source>
        <dbReference type="SAM" id="SignalP"/>
    </source>
</evidence>
<dbReference type="AlphaFoldDB" id="A0A918ZHG1"/>
<feature type="compositionally biased region" description="Basic and acidic residues" evidence="1">
    <location>
        <begin position="58"/>
        <end position="102"/>
    </location>
</feature>
<comment type="caution">
    <text evidence="3">The sequence shown here is derived from an EMBL/GenBank/DDBJ whole genome shotgun (WGS) entry which is preliminary data.</text>
</comment>
<proteinExistence type="predicted"/>
<feature type="compositionally biased region" description="Basic and acidic residues" evidence="1">
    <location>
        <begin position="167"/>
        <end position="177"/>
    </location>
</feature>
<gene>
    <name evidence="3" type="ORF">GCM10018785_22130</name>
</gene>
<accession>A0A918ZHG1</accession>
<dbReference type="Proteomes" id="UP000608024">
    <property type="component" value="Unassembled WGS sequence"/>
</dbReference>
<organism evidence="3 4">
    <name type="scientific">Streptomyces longispororuber</name>
    <dbReference type="NCBI Taxonomy" id="68230"/>
    <lineage>
        <taxon>Bacteria</taxon>
        <taxon>Bacillati</taxon>
        <taxon>Actinomycetota</taxon>
        <taxon>Actinomycetes</taxon>
        <taxon>Kitasatosporales</taxon>
        <taxon>Streptomycetaceae</taxon>
        <taxon>Streptomyces</taxon>
    </lineage>
</organism>
<sequence>MRQLYVSVRWAAAAMAVAATAGCMSIGDDGSGAPAPGKSGRERGGAAAPDGGTVLPGAEREEGRGGGRRGDDDKGDKGRGGKERGRRGEDRKAADPRDDKPGTKPSRAGSGTAAASVEPTRNGRPTPSRTKPGPRPTRTTPTPDPTPEPPSPTPDPTTPEPSSSAHGEVEGPVKEQGEPSPAAGPA</sequence>
<feature type="region of interest" description="Disordered" evidence="1">
    <location>
        <begin position="24"/>
        <end position="186"/>
    </location>
</feature>
<name>A0A918ZHG1_9ACTN</name>
<reference evidence="3" key="1">
    <citation type="journal article" date="2014" name="Int. J. Syst. Evol. Microbiol.">
        <title>Complete genome sequence of Corynebacterium casei LMG S-19264T (=DSM 44701T), isolated from a smear-ripened cheese.</title>
        <authorList>
            <consortium name="US DOE Joint Genome Institute (JGI-PGF)"/>
            <person name="Walter F."/>
            <person name="Albersmeier A."/>
            <person name="Kalinowski J."/>
            <person name="Ruckert C."/>
        </authorList>
    </citation>
    <scope>NUCLEOTIDE SEQUENCE</scope>
    <source>
        <strain evidence="3">JCM 4784</strain>
    </source>
</reference>
<protein>
    <submittedName>
        <fullName evidence="3">Lipoprotein</fullName>
    </submittedName>
</protein>
<dbReference type="EMBL" id="BNBT01000023">
    <property type="protein sequence ID" value="GHE52034.1"/>
    <property type="molecule type" value="Genomic_DNA"/>
</dbReference>
<reference evidence="3" key="2">
    <citation type="submission" date="2020-09" db="EMBL/GenBank/DDBJ databases">
        <authorList>
            <person name="Sun Q."/>
            <person name="Ohkuma M."/>
        </authorList>
    </citation>
    <scope>NUCLEOTIDE SEQUENCE</scope>
    <source>
        <strain evidence="3">JCM 4784</strain>
    </source>
</reference>
<dbReference type="PROSITE" id="PS51257">
    <property type="entry name" value="PROKAR_LIPOPROTEIN"/>
    <property type="match status" value="1"/>
</dbReference>
<keyword evidence="3" id="KW-0449">Lipoprotein</keyword>
<feature type="compositionally biased region" description="Low complexity" evidence="1">
    <location>
        <begin position="123"/>
        <end position="141"/>
    </location>
</feature>
<evidence type="ECO:0000256" key="1">
    <source>
        <dbReference type="SAM" id="MobiDB-lite"/>
    </source>
</evidence>
<feature type="signal peptide" evidence="2">
    <location>
        <begin position="1"/>
        <end position="21"/>
    </location>
</feature>
<evidence type="ECO:0000313" key="3">
    <source>
        <dbReference type="EMBL" id="GHE52034.1"/>
    </source>
</evidence>